<evidence type="ECO:0000259" key="4">
    <source>
        <dbReference type="Pfam" id="PF13442"/>
    </source>
</evidence>
<reference evidence="5" key="1">
    <citation type="submission" date="2018-05" db="EMBL/GenBank/DDBJ databases">
        <authorList>
            <person name="Lanie J.A."/>
            <person name="Ng W.-L."/>
            <person name="Kazmierczak K.M."/>
            <person name="Andrzejewski T.M."/>
            <person name="Davidsen T.M."/>
            <person name="Wayne K.J."/>
            <person name="Tettelin H."/>
            <person name="Glass J.I."/>
            <person name="Rusch D."/>
            <person name="Podicherti R."/>
            <person name="Tsui H.-C.T."/>
            <person name="Winkler M.E."/>
        </authorList>
    </citation>
    <scope>NUCLEOTIDE SEQUENCE</scope>
</reference>
<evidence type="ECO:0000256" key="1">
    <source>
        <dbReference type="ARBA" id="ARBA00022617"/>
    </source>
</evidence>
<evidence type="ECO:0000313" key="5">
    <source>
        <dbReference type="EMBL" id="SVE61425.1"/>
    </source>
</evidence>
<dbReference type="SUPFAM" id="SSF46626">
    <property type="entry name" value="Cytochrome c"/>
    <property type="match status" value="1"/>
</dbReference>
<dbReference type="Pfam" id="PF13442">
    <property type="entry name" value="Cytochrome_CBB3"/>
    <property type="match status" value="1"/>
</dbReference>
<name>A0A383EZ03_9ZZZZ</name>
<keyword evidence="3" id="KW-0408">Iron</keyword>
<dbReference type="GO" id="GO:0046872">
    <property type="term" value="F:metal ion binding"/>
    <property type="evidence" value="ECO:0007669"/>
    <property type="project" value="UniProtKB-KW"/>
</dbReference>
<dbReference type="GO" id="GO:0009055">
    <property type="term" value="F:electron transfer activity"/>
    <property type="evidence" value="ECO:0007669"/>
    <property type="project" value="InterPro"/>
</dbReference>
<feature type="non-terminal residue" evidence="5">
    <location>
        <position position="118"/>
    </location>
</feature>
<organism evidence="5">
    <name type="scientific">marine metagenome</name>
    <dbReference type="NCBI Taxonomy" id="408172"/>
    <lineage>
        <taxon>unclassified sequences</taxon>
        <taxon>metagenomes</taxon>
        <taxon>ecological metagenomes</taxon>
    </lineage>
</organism>
<dbReference type="Gene3D" id="1.10.760.10">
    <property type="entry name" value="Cytochrome c-like domain"/>
    <property type="match status" value="1"/>
</dbReference>
<evidence type="ECO:0000256" key="3">
    <source>
        <dbReference type="ARBA" id="ARBA00023004"/>
    </source>
</evidence>
<gene>
    <name evidence="5" type="ORF">METZ01_LOCUS514279</name>
</gene>
<dbReference type="GO" id="GO:0020037">
    <property type="term" value="F:heme binding"/>
    <property type="evidence" value="ECO:0007669"/>
    <property type="project" value="InterPro"/>
</dbReference>
<keyword evidence="2" id="KW-0479">Metal-binding</keyword>
<feature type="domain" description="Cytochrome c" evidence="4">
    <location>
        <begin position="41"/>
        <end position="113"/>
    </location>
</feature>
<dbReference type="InterPro" id="IPR009056">
    <property type="entry name" value="Cyt_c-like_dom"/>
</dbReference>
<evidence type="ECO:0000256" key="2">
    <source>
        <dbReference type="ARBA" id="ARBA00022723"/>
    </source>
</evidence>
<dbReference type="InterPro" id="IPR036909">
    <property type="entry name" value="Cyt_c-like_dom_sf"/>
</dbReference>
<accession>A0A383EZ03</accession>
<keyword evidence="1" id="KW-0349">Heme</keyword>
<protein>
    <recommendedName>
        <fullName evidence="4">Cytochrome c domain-containing protein</fullName>
    </recommendedName>
</protein>
<proteinExistence type="predicted"/>
<dbReference type="EMBL" id="UINC01229634">
    <property type="protein sequence ID" value="SVE61425.1"/>
    <property type="molecule type" value="Genomic_DNA"/>
</dbReference>
<dbReference type="AlphaFoldDB" id="A0A383EZ03"/>
<sequence>MAVSMGMLVCIVAGCMRGAPENDLEVAEVAEVLVTPEVLHMGRTAYRKYCVQCHGYSGKGDGTSATSFDPPPRDYTDAEIMNAITDLTLAETIRFGGIDRGFPNMPAFPHVNHDELVA</sequence>